<accession>A0A836AJ81</accession>
<proteinExistence type="predicted"/>
<dbReference type="GO" id="GO:0003735">
    <property type="term" value="F:structural constituent of ribosome"/>
    <property type="evidence" value="ECO:0007669"/>
    <property type="project" value="InterPro"/>
</dbReference>
<evidence type="ECO:0000313" key="2">
    <source>
        <dbReference type="Proteomes" id="UP000664991"/>
    </source>
</evidence>
<dbReference type="GO" id="GO:0005840">
    <property type="term" value="C:ribosome"/>
    <property type="evidence" value="ECO:0007669"/>
    <property type="project" value="InterPro"/>
</dbReference>
<gene>
    <name evidence="1" type="ORF">JEQ12_013929</name>
</gene>
<dbReference type="InterPro" id="IPR036049">
    <property type="entry name" value="Ribosomal_uL29_sf"/>
</dbReference>
<dbReference type="Gene3D" id="1.10.287.310">
    <property type="match status" value="1"/>
</dbReference>
<sequence>MSETLAPVRSYPQLRSGTVYGPDLQSRPLEVRLKTVPQDSTAMAKIKVQDLCGKKKEELLKQLGDLKVEVSQLPVAEVTGGMVSKLSKI</sequence>
<dbReference type="GO" id="GO:0006412">
    <property type="term" value="P:translation"/>
    <property type="evidence" value="ECO:0007669"/>
    <property type="project" value="InterPro"/>
</dbReference>
<dbReference type="Proteomes" id="UP000664991">
    <property type="component" value="Unassembled WGS sequence"/>
</dbReference>
<dbReference type="AlphaFoldDB" id="A0A836AJ81"/>
<name>A0A836AJ81_SHEEP</name>
<protein>
    <submittedName>
        <fullName evidence="1">Uncharacterized protein</fullName>
    </submittedName>
</protein>
<dbReference type="EMBL" id="JAEMGP010000003">
    <property type="protein sequence ID" value="KAG5211500.1"/>
    <property type="molecule type" value="Genomic_DNA"/>
</dbReference>
<dbReference type="SUPFAM" id="SSF46561">
    <property type="entry name" value="Ribosomal protein L29 (L29p)"/>
    <property type="match status" value="1"/>
</dbReference>
<organism evidence="1 2">
    <name type="scientific">Ovis aries</name>
    <name type="common">Sheep</name>
    <dbReference type="NCBI Taxonomy" id="9940"/>
    <lineage>
        <taxon>Eukaryota</taxon>
        <taxon>Metazoa</taxon>
        <taxon>Chordata</taxon>
        <taxon>Craniata</taxon>
        <taxon>Vertebrata</taxon>
        <taxon>Euteleostomi</taxon>
        <taxon>Mammalia</taxon>
        <taxon>Eutheria</taxon>
        <taxon>Laurasiatheria</taxon>
        <taxon>Artiodactyla</taxon>
        <taxon>Ruminantia</taxon>
        <taxon>Pecora</taxon>
        <taxon>Bovidae</taxon>
        <taxon>Caprinae</taxon>
        <taxon>Ovis</taxon>
    </lineage>
</organism>
<evidence type="ECO:0000313" key="1">
    <source>
        <dbReference type="EMBL" id="KAG5211500.1"/>
    </source>
</evidence>
<comment type="caution">
    <text evidence="1">The sequence shown here is derived from an EMBL/GenBank/DDBJ whole genome shotgun (WGS) entry which is preliminary data.</text>
</comment>
<reference evidence="1 2" key="1">
    <citation type="submission" date="2020-12" db="EMBL/GenBank/DDBJ databases">
        <title>De novo assembly of Tibetan sheep genome.</title>
        <authorList>
            <person name="Li X."/>
        </authorList>
    </citation>
    <scope>NUCLEOTIDE SEQUENCE [LARGE SCALE GENOMIC DNA]</scope>
    <source>
        <tissue evidence="1">Heart</tissue>
    </source>
</reference>